<feature type="compositionally biased region" description="Pro residues" evidence="1">
    <location>
        <begin position="102"/>
        <end position="111"/>
    </location>
</feature>
<accession>A0AAE0NPL8</accession>
<gene>
    <name evidence="2" type="ORF">B0H63DRAFT_472807</name>
</gene>
<feature type="compositionally biased region" description="Acidic residues" evidence="1">
    <location>
        <begin position="161"/>
        <end position="172"/>
    </location>
</feature>
<dbReference type="AlphaFoldDB" id="A0AAE0NPL8"/>
<proteinExistence type="predicted"/>
<sequence>MQIPHPPSSEPTAVAQVVNTQIRTSRTVETATRKEITSITTTTHHQDHHHSTNTDNGRKITLPLSPTSACSGSIENLLEHPHTISKPTTNPSSNVTVSSSQPTPPSSPPTPEVSQFKRLSPAKRMNSDSEEISPRTSKRRGPSFAITQSSYNSDENMSFNAEDEDEDDSDSNCGFEEEALGGFACPLQAFDPQKYSHCYHEQQHQGGFRNLKEVRQHIQNAHRRKPFCPICRATFPTAWESDQHIRSRTCSLRTAPEIEGVHEDRMDELARWRFTREESHDKQWRAIADIILPSNVGKEARQKLQPRISSTVVQEADSDWVDLGKADD</sequence>
<name>A0AAE0NPL8_9PEZI</name>
<dbReference type="Proteomes" id="UP001285441">
    <property type="component" value="Unassembled WGS sequence"/>
</dbReference>
<reference evidence="2" key="1">
    <citation type="journal article" date="2023" name="Mol. Phylogenet. Evol.">
        <title>Genome-scale phylogeny and comparative genomics of the fungal order Sordariales.</title>
        <authorList>
            <person name="Hensen N."/>
            <person name="Bonometti L."/>
            <person name="Westerberg I."/>
            <person name="Brannstrom I.O."/>
            <person name="Guillou S."/>
            <person name="Cros-Aarteil S."/>
            <person name="Calhoun S."/>
            <person name="Haridas S."/>
            <person name="Kuo A."/>
            <person name="Mondo S."/>
            <person name="Pangilinan J."/>
            <person name="Riley R."/>
            <person name="LaButti K."/>
            <person name="Andreopoulos B."/>
            <person name="Lipzen A."/>
            <person name="Chen C."/>
            <person name="Yan M."/>
            <person name="Daum C."/>
            <person name="Ng V."/>
            <person name="Clum A."/>
            <person name="Steindorff A."/>
            <person name="Ohm R.A."/>
            <person name="Martin F."/>
            <person name="Silar P."/>
            <person name="Natvig D.O."/>
            <person name="Lalanne C."/>
            <person name="Gautier V."/>
            <person name="Ament-Velasquez S.L."/>
            <person name="Kruys A."/>
            <person name="Hutchinson M.I."/>
            <person name="Powell A.J."/>
            <person name="Barry K."/>
            <person name="Miller A.N."/>
            <person name="Grigoriev I.V."/>
            <person name="Debuchy R."/>
            <person name="Gladieux P."/>
            <person name="Hiltunen Thoren M."/>
            <person name="Johannesson H."/>
        </authorList>
    </citation>
    <scope>NUCLEOTIDE SEQUENCE</scope>
    <source>
        <strain evidence="2">CBS 232.78</strain>
    </source>
</reference>
<evidence type="ECO:0000313" key="3">
    <source>
        <dbReference type="Proteomes" id="UP001285441"/>
    </source>
</evidence>
<feature type="compositionally biased region" description="Low complexity" evidence="1">
    <location>
        <begin position="87"/>
        <end position="101"/>
    </location>
</feature>
<feature type="compositionally biased region" description="Polar residues" evidence="1">
    <location>
        <begin position="145"/>
        <end position="159"/>
    </location>
</feature>
<comment type="caution">
    <text evidence="2">The sequence shown here is derived from an EMBL/GenBank/DDBJ whole genome shotgun (WGS) entry which is preliminary data.</text>
</comment>
<evidence type="ECO:0000256" key="1">
    <source>
        <dbReference type="SAM" id="MobiDB-lite"/>
    </source>
</evidence>
<feature type="region of interest" description="Disordered" evidence="1">
    <location>
        <begin position="37"/>
        <end position="67"/>
    </location>
</feature>
<protein>
    <submittedName>
        <fullName evidence="2">Uncharacterized protein</fullName>
    </submittedName>
</protein>
<dbReference type="EMBL" id="JAULSW010000004">
    <property type="protein sequence ID" value="KAK3385376.1"/>
    <property type="molecule type" value="Genomic_DNA"/>
</dbReference>
<reference evidence="2" key="2">
    <citation type="submission" date="2023-06" db="EMBL/GenBank/DDBJ databases">
        <authorList>
            <consortium name="Lawrence Berkeley National Laboratory"/>
            <person name="Haridas S."/>
            <person name="Hensen N."/>
            <person name="Bonometti L."/>
            <person name="Westerberg I."/>
            <person name="Brannstrom I.O."/>
            <person name="Guillou S."/>
            <person name="Cros-Aarteil S."/>
            <person name="Calhoun S."/>
            <person name="Kuo A."/>
            <person name="Mondo S."/>
            <person name="Pangilinan J."/>
            <person name="Riley R."/>
            <person name="LaButti K."/>
            <person name="Andreopoulos B."/>
            <person name="Lipzen A."/>
            <person name="Chen C."/>
            <person name="Yanf M."/>
            <person name="Daum C."/>
            <person name="Ng V."/>
            <person name="Clum A."/>
            <person name="Steindorff A."/>
            <person name="Ohm R."/>
            <person name="Martin F."/>
            <person name="Silar P."/>
            <person name="Natvig D."/>
            <person name="Lalanne C."/>
            <person name="Gautier V."/>
            <person name="Ament-velasquez S.L."/>
            <person name="Kruys A."/>
            <person name="Hutchinson M.I."/>
            <person name="Powell A.J."/>
            <person name="Barry K."/>
            <person name="Miller A.N."/>
            <person name="Grigoriev I.V."/>
            <person name="Debuchy R."/>
            <person name="Gladieux P."/>
            <person name="Thoren M.H."/>
            <person name="Johannesson H."/>
        </authorList>
    </citation>
    <scope>NUCLEOTIDE SEQUENCE</scope>
    <source>
        <strain evidence="2">CBS 232.78</strain>
    </source>
</reference>
<keyword evidence="3" id="KW-1185">Reference proteome</keyword>
<evidence type="ECO:0000313" key="2">
    <source>
        <dbReference type="EMBL" id="KAK3385376.1"/>
    </source>
</evidence>
<feature type="compositionally biased region" description="Basic and acidic residues" evidence="1">
    <location>
        <begin position="49"/>
        <end position="58"/>
    </location>
</feature>
<feature type="region of interest" description="Disordered" evidence="1">
    <location>
        <begin position="82"/>
        <end position="172"/>
    </location>
</feature>
<organism evidence="2 3">
    <name type="scientific">Podospora didyma</name>
    <dbReference type="NCBI Taxonomy" id="330526"/>
    <lineage>
        <taxon>Eukaryota</taxon>
        <taxon>Fungi</taxon>
        <taxon>Dikarya</taxon>
        <taxon>Ascomycota</taxon>
        <taxon>Pezizomycotina</taxon>
        <taxon>Sordariomycetes</taxon>
        <taxon>Sordariomycetidae</taxon>
        <taxon>Sordariales</taxon>
        <taxon>Podosporaceae</taxon>
        <taxon>Podospora</taxon>
    </lineage>
</organism>